<keyword evidence="1" id="KW-1133">Transmembrane helix</keyword>
<gene>
    <name evidence="2" type="ORF">QLQ15_16945</name>
</gene>
<protein>
    <recommendedName>
        <fullName evidence="4">DUF3592 domain-containing protein</fullName>
    </recommendedName>
</protein>
<dbReference type="Proteomes" id="UP001321580">
    <property type="component" value="Unassembled WGS sequence"/>
</dbReference>
<name>A0ABT6XKL4_9GAMM</name>
<sequence>MITGRLGTRGLLICTLLGAAIGALGLYAWLNFDGIPTRSRLQALHAPVSWVKDSGYRIEFGLEGVDGTFAYGSINGGMGVATDALMQAGRDTVTVLVEPADTRDVGGRRDVYELRVAGRAVRTHEQIGASRLFEARVGGVVGVVMALCAVYTGLLARRQRRRRSRYVFVRLPDGIGRQ</sequence>
<keyword evidence="3" id="KW-1185">Reference proteome</keyword>
<evidence type="ECO:0008006" key="4">
    <source>
        <dbReference type="Google" id="ProtNLM"/>
    </source>
</evidence>
<evidence type="ECO:0000256" key="1">
    <source>
        <dbReference type="SAM" id="Phobius"/>
    </source>
</evidence>
<dbReference type="RefSeq" id="WP_283214082.1">
    <property type="nucleotide sequence ID" value="NZ_JASGBI010000002.1"/>
</dbReference>
<keyword evidence="1" id="KW-0812">Transmembrane</keyword>
<evidence type="ECO:0000313" key="3">
    <source>
        <dbReference type="Proteomes" id="UP001321580"/>
    </source>
</evidence>
<feature type="transmembrane region" description="Helical" evidence="1">
    <location>
        <begin position="137"/>
        <end position="156"/>
    </location>
</feature>
<dbReference type="EMBL" id="JASGBI010000002">
    <property type="protein sequence ID" value="MDI9240593.1"/>
    <property type="molecule type" value="Genomic_DNA"/>
</dbReference>
<organism evidence="2 3">
    <name type="scientific">Lysobacter stagni</name>
    <dbReference type="NCBI Taxonomy" id="3045172"/>
    <lineage>
        <taxon>Bacteria</taxon>
        <taxon>Pseudomonadati</taxon>
        <taxon>Pseudomonadota</taxon>
        <taxon>Gammaproteobacteria</taxon>
        <taxon>Lysobacterales</taxon>
        <taxon>Lysobacteraceae</taxon>
        <taxon>Lysobacter</taxon>
    </lineage>
</organism>
<reference evidence="2 3" key="1">
    <citation type="submission" date="2023-05" db="EMBL/GenBank/DDBJ databases">
        <title>Lysobacter sp. strain LF1 Genome sequencing and assembly.</title>
        <authorList>
            <person name="Jung Y."/>
        </authorList>
    </citation>
    <scope>NUCLEOTIDE SEQUENCE [LARGE SCALE GENOMIC DNA]</scope>
    <source>
        <strain evidence="2 3">LF1</strain>
    </source>
</reference>
<accession>A0ABT6XKL4</accession>
<keyword evidence="1" id="KW-0472">Membrane</keyword>
<proteinExistence type="predicted"/>
<comment type="caution">
    <text evidence="2">The sequence shown here is derived from an EMBL/GenBank/DDBJ whole genome shotgun (WGS) entry which is preliminary data.</text>
</comment>
<evidence type="ECO:0000313" key="2">
    <source>
        <dbReference type="EMBL" id="MDI9240593.1"/>
    </source>
</evidence>
<feature type="transmembrane region" description="Helical" evidence="1">
    <location>
        <begin position="12"/>
        <end position="30"/>
    </location>
</feature>